<organism evidence="7 8">
    <name type="scientific">Exophiala viscosa</name>
    <dbReference type="NCBI Taxonomy" id="2486360"/>
    <lineage>
        <taxon>Eukaryota</taxon>
        <taxon>Fungi</taxon>
        <taxon>Dikarya</taxon>
        <taxon>Ascomycota</taxon>
        <taxon>Pezizomycotina</taxon>
        <taxon>Eurotiomycetes</taxon>
        <taxon>Chaetothyriomycetidae</taxon>
        <taxon>Chaetothyriales</taxon>
        <taxon>Herpotrichiellaceae</taxon>
        <taxon>Exophiala</taxon>
    </lineage>
</organism>
<evidence type="ECO:0000256" key="2">
    <source>
        <dbReference type="ARBA" id="ARBA00006325"/>
    </source>
</evidence>
<evidence type="ECO:0000256" key="6">
    <source>
        <dbReference type="SAM" id="Phobius"/>
    </source>
</evidence>
<gene>
    <name evidence="7" type="ORF">EDD36DRAFT_423139</name>
</gene>
<proteinExistence type="inferred from homology"/>
<evidence type="ECO:0000256" key="3">
    <source>
        <dbReference type="ARBA" id="ARBA00022692"/>
    </source>
</evidence>
<keyword evidence="3 6" id="KW-0812">Transmembrane</keyword>
<accession>A0AAN6DNV9</accession>
<dbReference type="PANTHER" id="PTHR22779">
    <property type="entry name" value="SD17342P"/>
    <property type="match status" value="1"/>
</dbReference>
<evidence type="ECO:0000256" key="5">
    <source>
        <dbReference type="ARBA" id="ARBA00023136"/>
    </source>
</evidence>
<evidence type="ECO:0000313" key="7">
    <source>
        <dbReference type="EMBL" id="KAI1608808.1"/>
    </source>
</evidence>
<dbReference type="PANTHER" id="PTHR22779:SF6">
    <property type="entry name" value="SD17342P"/>
    <property type="match status" value="1"/>
</dbReference>
<comment type="similarity">
    <text evidence="2">Belongs to the TMEM170 family.</text>
</comment>
<reference evidence="7" key="1">
    <citation type="journal article" date="2022" name="bioRxiv">
        <title>Deciphering the potential niche of two novel black yeast fungi from a biological soil crust based on their genomes, phenotypes, and melanin regulation.</title>
        <authorList>
            <consortium name="DOE Joint Genome Institute"/>
            <person name="Carr E.C."/>
            <person name="Barton Q."/>
            <person name="Grambo S."/>
            <person name="Sullivan M."/>
            <person name="Renfro C.M."/>
            <person name="Kuo A."/>
            <person name="Pangilinan J."/>
            <person name="Lipzen A."/>
            <person name="Keymanesh K."/>
            <person name="Savage E."/>
            <person name="Barry K."/>
            <person name="Grigoriev I.V."/>
            <person name="Riekhof W.R."/>
            <person name="Harris S.S."/>
        </authorList>
    </citation>
    <scope>NUCLEOTIDE SEQUENCE</scope>
    <source>
        <strain evidence="7">JF 03-4F</strain>
    </source>
</reference>
<dbReference type="EMBL" id="MU404362">
    <property type="protein sequence ID" value="KAI1608808.1"/>
    <property type="molecule type" value="Genomic_DNA"/>
</dbReference>
<evidence type="ECO:0000313" key="8">
    <source>
        <dbReference type="Proteomes" id="UP001203852"/>
    </source>
</evidence>
<dbReference type="GO" id="GO:0016020">
    <property type="term" value="C:membrane"/>
    <property type="evidence" value="ECO:0007669"/>
    <property type="project" value="UniProtKB-SubCell"/>
</dbReference>
<dbReference type="AlphaFoldDB" id="A0AAN6DNV9"/>
<evidence type="ECO:0008006" key="9">
    <source>
        <dbReference type="Google" id="ProtNLM"/>
    </source>
</evidence>
<comment type="caution">
    <text evidence="7">The sequence shown here is derived from an EMBL/GenBank/DDBJ whole genome shotgun (WGS) entry which is preliminary data.</text>
</comment>
<comment type="subcellular location">
    <subcellularLocation>
        <location evidence="1">Membrane</location>
        <topology evidence="1">Multi-pass membrane protein</topology>
    </subcellularLocation>
</comment>
<protein>
    <recommendedName>
        <fullName evidence="9">Integral membrane protein</fullName>
    </recommendedName>
</protein>
<dbReference type="Proteomes" id="UP001203852">
    <property type="component" value="Unassembled WGS sequence"/>
</dbReference>
<feature type="transmembrane region" description="Helical" evidence="6">
    <location>
        <begin position="97"/>
        <end position="119"/>
    </location>
</feature>
<dbReference type="Pfam" id="PF10190">
    <property type="entry name" value="Tmemb_170"/>
    <property type="match status" value="1"/>
</dbReference>
<keyword evidence="8" id="KW-1185">Reference proteome</keyword>
<name>A0AAN6DNV9_9EURO</name>
<keyword evidence="4 6" id="KW-1133">Transmembrane helix</keyword>
<dbReference type="InterPro" id="IPR019334">
    <property type="entry name" value="TMEM170A/B/YPR153W-like"/>
</dbReference>
<feature type="transmembrane region" description="Helical" evidence="6">
    <location>
        <begin position="48"/>
        <end position="68"/>
    </location>
</feature>
<keyword evidence="5 6" id="KW-0472">Membrane</keyword>
<feature type="transmembrane region" description="Helical" evidence="6">
    <location>
        <begin position="152"/>
        <end position="169"/>
    </location>
</feature>
<evidence type="ECO:0000256" key="1">
    <source>
        <dbReference type="ARBA" id="ARBA00004141"/>
    </source>
</evidence>
<evidence type="ECO:0000256" key="4">
    <source>
        <dbReference type="ARBA" id="ARBA00022989"/>
    </source>
</evidence>
<sequence length="173" mass="19074">MSGSYVYGAGVPSTYKTPKFPALYWPVRAQPGEAQYLYYLGDIYRYTLFWTTITIVSAHLCVACWAVLMQFSSATQRRQYLASPAGRKMSAKNRKLLGDNPIGETLGWVWIVPLVYVILGGLEALLAGTMVGLVLGAVYNAGYFAMSTWTPLLWGVINMLVLVVSSFRIQGGL</sequence>